<gene>
    <name evidence="7" type="ORF">GA0070558_13166</name>
</gene>
<dbReference type="InterPro" id="IPR016035">
    <property type="entry name" value="Acyl_Trfase/lysoPLipase"/>
</dbReference>
<dbReference type="PANTHER" id="PTHR43074">
    <property type="entry name" value="OMEGA-3 POLYUNSATURATED FATTY ACID SYNTHASE PFAB-RELATED"/>
    <property type="match status" value="1"/>
</dbReference>
<dbReference type="InterPro" id="IPR014031">
    <property type="entry name" value="Ketoacyl_synth_C"/>
</dbReference>
<protein>
    <submittedName>
        <fullName evidence="7">Acyl transferase domain-containing protein</fullName>
    </submittedName>
</protein>
<dbReference type="PROSITE" id="PS50075">
    <property type="entry name" value="CARRIER"/>
    <property type="match status" value="3"/>
</dbReference>
<dbReference type="RefSeq" id="WP_218107113.1">
    <property type="nucleotide sequence ID" value="NZ_FMCW01000031.1"/>
</dbReference>
<keyword evidence="2" id="KW-0597">Phosphoprotein</keyword>
<dbReference type="InterPro" id="IPR014043">
    <property type="entry name" value="Acyl_transferase_dom"/>
</dbReference>
<dbReference type="SMART" id="SM00822">
    <property type="entry name" value="PKS_KR"/>
    <property type="match status" value="1"/>
</dbReference>
<evidence type="ECO:0000256" key="2">
    <source>
        <dbReference type="ARBA" id="ARBA00022553"/>
    </source>
</evidence>
<dbReference type="PANTHER" id="PTHR43074:SF1">
    <property type="entry name" value="BETA-KETOACYL SYNTHASE FAMILY PROTEIN-RELATED"/>
    <property type="match status" value="1"/>
</dbReference>
<organism evidence="7 8">
    <name type="scientific">Micromonospora haikouensis</name>
    <dbReference type="NCBI Taxonomy" id="686309"/>
    <lineage>
        <taxon>Bacteria</taxon>
        <taxon>Bacillati</taxon>
        <taxon>Actinomycetota</taxon>
        <taxon>Actinomycetes</taxon>
        <taxon>Micromonosporales</taxon>
        <taxon>Micromonosporaceae</taxon>
        <taxon>Micromonospora</taxon>
    </lineage>
</organism>
<dbReference type="SUPFAM" id="SSF51735">
    <property type="entry name" value="NAD(P)-binding Rossmann-fold domains"/>
    <property type="match status" value="2"/>
</dbReference>
<sequence length="2590" mass="269349">MSTAPHTRDLIMVVNPAGALEPGPRITAAACAGGGLGVLDLAGGDDWSLRALTQAASWSPGPIGVRVPAGCLATPDEVDHAARGRVDLVVVTSDSPWSLAEITPRYRVIVEVTSREEARAAAAGGAHGLIARGLEGGGRVSDLSSFVLLQRLVADDTVDLPVWVAGGIGPRTAGACLVGGAAGIVLDTQLALMPESELPADVKAAIRRMDGSETVLADGARGMRRGGQHDVRSELLPIGQDGWLAAVFADRWADTASAVRAMRAIMLDAADDPEAGTLLLPGAPLAEALGVRVPVAQGPMTRVSDEAGFAAAVADGGALPFIALALNSAEQCRRMLTETAARLGDRPWGVGVLGFAPEELRAAQLAVIQEIRPGFAIIAGGRPPQAKALEEQGISTFLHVPSPGLLRQFLRSGARKFIFEGAECGGHIGPRFSFPLWEAQLLVLEEYLDGEPGAAAQLQVLFAGGVHDARSAAMVAAMAAPLARRGARIGVLMGTAYLFTAEAVEHGAVQPLFQREALTAERTALLETAPGHVTRCLHTPFVDDFHALRAQLEQAGAENREVWEQLELLNVGRLRIASKGLKRNGETIETVDEGVQAAEGLFMAGQVAVLRDAATTVAGLHDAVSSEARDLHAARLDALRARFAPPAEIEERPAPLDVAIVGMACMLPGSPDLDSFWRTVLTGADAVTEVPAERWDTDLYYAPEVGPGQTGRISVSKWGGFIEPVPFDAIGYGIPPTALGSIDPTQLLALEVSHRALLDAGYPHDAAGVDHSRTGVVFGAEAGSDMGHAQTLRTMLPAYLGEVPDEMQDLLPTVTEDSFPGVLANVIAGRVANRLDLGGPNYTIDAACASSLAAMDAACKELVSGDSDMMICGGADLHNGVNDYLMFTSAHALSPTGRSRPFDSTGDGIALGEGVACVVLKRLADAERDGDRIYGVIKGLGGASDGRALGLTAPRPDGQRRALDRAYRRSGVSPRDVGLVEAHGTGTVVGDRTELETLTRMFVDAGAEPGGCALGSVKSQIGHTKCAAGLAGVIKAALSLYHGVRPPTIHLKRPNPAWHPQQSPFAFYTEARPWPAPAEERIAGVSAFGFGGTNFHVVLSAHAGAPEPRHGRRIWPAELFCFRGLDRAAAHQSVRQLLDGLAGDAGRDRPGRLAELAASVAAKSAGRSGPTRVAIVARDLTELETLLHRALAGEHDPARGLVQPDEVEPVEPGQVAFLFPGQGSQRPGALAEIFVAFPELRHYLELDRDAAELLFPAAAFDQSSRREQEERVRDTRVAQPVLGIGGLAVDHLLRRLGVRPDMTAGHSYGELVGLCVAGAFDAPTLMALSRERAASILGAAGEDPGTMAAVNASADDVAGVLASAGLTSEVVLANRNSPTQVVVSGPTAKVQSAVVALKEAGLSAKALSVACAFHSPVVAGAVETFADVLAAHRIAEPRIPVWSNLTAARYSGDADQVRHHLAEQIGAPVRFVEQVEAMYAAGARVFVEVGPGQVLTRLVKAVLGDRPHRAVACERGPEEGLRGFLISVGELACAGVPVRPDWLFHGRVADAPATAPTRRPIWTVDGLLVRDQHGNCLPGGMTPPRRIKELSMTPANGAVTGTPTGTGPDAGGQDIRGELLNEYLRATRDMIASQRDVMLAFLGDPGSGGSGSGGRLVWQPAEAYRVEGHTPAALPQASAAPAVAPPAATPVPAAPRPPATAPTAAPVPAVALATNGGSALATTIAPARPVAPAVVPVSPAVGPIIPAPAPAPAPVPAAVPVATGPSVADFQNAILAVISERTGYPVDLIELDLDLEADLSIDSIKRAEVAGEVAQRLELAVEGDESELEDLVKARTVRAMVTWLDEKMGSAPAAAPMAAPVVVPPAGTPVGVTTADFQQAILSVISERTGYPVDLIELDLDLEADLSIDSIKRAEVAGEVAQRLELAVEGDESELEDLVKARTVRAMVTWLDEKMGSAPAAAPMAAPVVVPPAGTPVGVTTADFQQAILSVISERTGYPVDLIELDLDLEADLSIDSIKRAEVAGEVAQRLELAVEGDESELEDLVKARTVRAMVTWLDEKLNGAVTATATLTATASIAAPPAPVQAAPAVAPAAPEPADAGVGVGIAPKRLVAQESVRTEPVGDPATVLAGTRFLITGGGAIAAYLAELLGEYGASGQLGVLDSQQAGEGFDGVLVLDGLTNLDEPLLPDVFPLLQRALATGPRWLLAAGARDAAGAADGMPGLFRTIAREYPQLTARFVEVDPAAAADVLARQLLNEVLTSSEAPVVYLRGDDRYVADLVPVELGALAAGGAGPAGDGVAEAAAIGLEPDSVIVLIGGARGITPWFARTLASASRCRIELVGRTPLPQGPEDPALAAAGDKQALIAALARQGLRNPAEIDRTAQRILAAREVNATIAELTELGGEVRYHTLDVRDTAATRHLLGRIHAEHGRLDGLVYAAGIIEDKLIAEKDPASFTRVFDTKVDGARGLLTALDELPAKPRFVVFFGSIAAAYGNRGQSDYAAANDALDTIGTRYAARTGVRTVTVHWGPWAPGAGHGGMVTAELSREYARRGIGLIDPEEGALALLRELAWADAAVTSVVYTASGW</sequence>
<dbReference type="SUPFAM" id="SSF53901">
    <property type="entry name" value="Thiolase-like"/>
    <property type="match status" value="1"/>
</dbReference>
<keyword evidence="1" id="KW-0596">Phosphopantetheine</keyword>
<evidence type="ECO:0000256" key="3">
    <source>
        <dbReference type="ARBA" id="ARBA00022679"/>
    </source>
</evidence>
<feature type="compositionally biased region" description="Pro residues" evidence="4">
    <location>
        <begin position="1683"/>
        <end position="1700"/>
    </location>
</feature>
<feature type="region of interest" description="Disordered" evidence="4">
    <location>
        <begin position="1676"/>
        <end position="1702"/>
    </location>
</feature>
<feature type="domain" description="Carrier" evidence="5">
    <location>
        <begin position="1872"/>
        <end position="1955"/>
    </location>
</feature>
<dbReference type="InterPro" id="IPR016039">
    <property type="entry name" value="Thiolase-like"/>
</dbReference>
<dbReference type="SMART" id="SM00825">
    <property type="entry name" value="PKS_KS"/>
    <property type="match status" value="1"/>
</dbReference>
<dbReference type="InterPro" id="IPR036291">
    <property type="entry name" value="NAD(P)-bd_dom_sf"/>
</dbReference>
<dbReference type="InterPro" id="IPR020841">
    <property type="entry name" value="PKS_Beta-ketoAc_synthase_dom"/>
</dbReference>
<feature type="domain" description="Carrier" evidence="5">
    <location>
        <begin position="1765"/>
        <end position="1848"/>
    </location>
</feature>
<evidence type="ECO:0000256" key="1">
    <source>
        <dbReference type="ARBA" id="ARBA00022450"/>
    </source>
</evidence>
<dbReference type="GO" id="GO:0006633">
    <property type="term" value="P:fatty acid biosynthetic process"/>
    <property type="evidence" value="ECO:0007669"/>
    <property type="project" value="InterPro"/>
</dbReference>
<feature type="domain" description="Carrier" evidence="5">
    <location>
        <begin position="1979"/>
        <end position="2062"/>
    </location>
</feature>
<dbReference type="Pfam" id="PF00550">
    <property type="entry name" value="PP-binding"/>
    <property type="match status" value="3"/>
</dbReference>
<dbReference type="CDD" id="cd00833">
    <property type="entry name" value="PKS"/>
    <property type="match status" value="1"/>
</dbReference>
<dbReference type="SUPFAM" id="SSF47336">
    <property type="entry name" value="ACP-like"/>
    <property type="match status" value="3"/>
</dbReference>
<proteinExistence type="predicted"/>
<dbReference type="Gene3D" id="3.40.47.10">
    <property type="match status" value="1"/>
</dbReference>
<dbReference type="InterPro" id="IPR009081">
    <property type="entry name" value="PP-bd_ACP"/>
</dbReference>
<dbReference type="CDD" id="cd08953">
    <property type="entry name" value="KR_2_SDR_x"/>
    <property type="match status" value="1"/>
</dbReference>
<dbReference type="Gene3D" id="3.40.50.720">
    <property type="entry name" value="NAD(P)-binding Rossmann-like Domain"/>
    <property type="match status" value="1"/>
</dbReference>
<dbReference type="Pfam" id="PF03060">
    <property type="entry name" value="NMO"/>
    <property type="match status" value="2"/>
</dbReference>
<dbReference type="InterPro" id="IPR013785">
    <property type="entry name" value="Aldolase_TIM"/>
</dbReference>
<dbReference type="Gene3D" id="3.20.20.70">
    <property type="entry name" value="Aldolase class I"/>
    <property type="match status" value="2"/>
</dbReference>
<reference evidence="7 8" key="1">
    <citation type="submission" date="2016-06" db="EMBL/GenBank/DDBJ databases">
        <authorList>
            <person name="Kjaerup R.B."/>
            <person name="Dalgaard T.S."/>
            <person name="Juul-Madsen H.R."/>
        </authorList>
    </citation>
    <scope>NUCLEOTIDE SEQUENCE [LARGE SCALE GENOMIC DNA]</scope>
    <source>
        <strain evidence="7 8">DSM 45626</strain>
    </source>
</reference>
<dbReference type="SUPFAM" id="SSF55048">
    <property type="entry name" value="Probable ACP-binding domain of malonyl-CoA ACP transacylase"/>
    <property type="match status" value="1"/>
</dbReference>
<dbReference type="InterPro" id="IPR016036">
    <property type="entry name" value="Malonyl_transacylase_ACP-bd"/>
</dbReference>
<dbReference type="SMART" id="SM00827">
    <property type="entry name" value="PKS_AT"/>
    <property type="match status" value="1"/>
</dbReference>
<dbReference type="InterPro" id="IPR052568">
    <property type="entry name" value="PKS-FAS_Synthase"/>
</dbReference>
<dbReference type="InterPro" id="IPR018201">
    <property type="entry name" value="Ketoacyl_synth_AS"/>
</dbReference>
<evidence type="ECO:0000259" key="6">
    <source>
        <dbReference type="PROSITE" id="PS52004"/>
    </source>
</evidence>
<dbReference type="GO" id="GO:0004315">
    <property type="term" value="F:3-oxoacyl-[acyl-carrier-protein] synthase activity"/>
    <property type="evidence" value="ECO:0007669"/>
    <property type="project" value="InterPro"/>
</dbReference>
<dbReference type="InterPro" id="IPR036736">
    <property type="entry name" value="ACP-like_sf"/>
</dbReference>
<dbReference type="Pfam" id="PF00109">
    <property type="entry name" value="ketoacyl-synt"/>
    <property type="match status" value="1"/>
</dbReference>
<feature type="domain" description="Ketosynthase family 3 (KS3)" evidence="6">
    <location>
        <begin position="655"/>
        <end position="1101"/>
    </location>
</feature>
<keyword evidence="3 7" id="KW-0808">Transferase</keyword>
<dbReference type="InterPro" id="IPR057326">
    <property type="entry name" value="KR_dom"/>
</dbReference>
<dbReference type="PROSITE" id="PS52004">
    <property type="entry name" value="KS3_2"/>
    <property type="match status" value="1"/>
</dbReference>
<dbReference type="Pfam" id="PF00698">
    <property type="entry name" value="Acyl_transf_1"/>
    <property type="match status" value="1"/>
</dbReference>
<dbReference type="InterPro" id="IPR013968">
    <property type="entry name" value="PKS_KR"/>
</dbReference>
<dbReference type="EMBL" id="FMCW01000031">
    <property type="protein sequence ID" value="SCF13456.1"/>
    <property type="molecule type" value="Genomic_DNA"/>
</dbReference>
<dbReference type="Pfam" id="PF08659">
    <property type="entry name" value="KR"/>
    <property type="match status" value="1"/>
</dbReference>
<accession>A0A1C4XYM3</accession>
<dbReference type="Pfam" id="PF02801">
    <property type="entry name" value="Ketoacyl-synt_C"/>
    <property type="match status" value="1"/>
</dbReference>
<evidence type="ECO:0000256" key="4">
    <source>
        <dbReference type="SAM" id="MobiDB-lite"/>
    </source>
</evidence>
<dbReference type="SUPFAM" id="SSF52151">
    <property type="entry name" value="FabD/lysophospholipase-like"/>
    <property type="match status" value="1"/>
</dbReference>
<dbReference type="InterPro" id="IPR001227">
    <property type="entry name" value="Ac_transferase_dom_sf"/>
</dbReference>
<dbReference type="InterPro" id="IPR014030">
    <property type="entry name" value="Ketoacyl_synth_N"/>
</dbReference>
<evidence type="ECO:0000313" key="8">
    <source>
        <dbReference type="Proteomes" id="UP000199375"/>
    </source>
</evidence>
<dbReference type="Proteomes" id="UP000199375">
    <property type="component" value="Unassembled WGS sequence"/>
</dbReference>
<evidence type="ECO:0000313" key="7">
    <source>
        <dbReference type="EMBL" id="SCF13456.1"/>
    </source>
</evidence>
<evidence type="ECO:0000259" key="5">
    <source>
        <dbReference type="PROSITE" id="PS50075"/>
    </source>
</evidence>
<dbReference type="SUPFAM" id="SSF51412">
    <property type="entry name" value="Inosine monophosphate dehydrogenase (IMPDH)"/>
    <property type="match status" value="2"/>
</dbReference>
<dbReference type="Gene3D" id="1.10.1200.10">
    <property type="entry name" value="ACP-like"/>
    <property type="match status" value="3"/>
</dbReference>
<dbReference type="Gene3D" id="3.40.366.10">
    <property type="entry name" value="Malonyl-Coenzyme A Acyl Carrier Protein, domain 2"/>
    <property type="match status" value="1"/>
</dbReference>
<name>A0A1C4XYM3_9ACTN</name>
<dbReference type="PROSITE" id="PS00606">
    <property type="entry name" value="KS3_1"/>
    <property type="match status" value="1"/>
</dbReference>